<evidence type="ECO:0000313" key="3">
    <source>
        <dbReference type="EMBL" id="KAL2039487.1"/>
    </source>
</evidence>
<evidence type="ECO:0000313" key="4">
    <source>
        <dbReference type="Proteomes" id="UP001590950"/>
    </source>
</evidence>
<dbReference type="Pfam" id="PF14420">
    <property type="entry name" value="Clr5"/>
    <property type="match status" value="1"/>
</dbReference>
<dbReference type="PANTHER" id="PTHR38788:SF3">
    <property type="entry name" value="CLR5 DOMAIN-CONTAINING PROTEIN"/>
    <property type="match status" value="1"/>
</dbReference>
<evidence type="ECO:0000259" key="2">
    <source>
        <dbReference type="Pfam" id="PF14420"/>
    </source>
</evidence>
<dbReference type="EMBL" id="JBEFKJ010000025">
    <property type="protein sequence ID" value="KAL2039487.1"/>
    <property type="molecule type" value="Genomic_DNA"/>
</dbReference>
<sequence length="153" mass="16880">MSNPDQGAAHMVANVSMPPSALPNSSPPVVEPESKALGSTRRSEIEWLSNRENIERLTMDENCNLKGTMEAMKDVYGFSASSTKYKGKLKEWRYNKNLTRRQGTFIGKMAAQRCQKQGRKMESRIRGSLVPQTKVERTVVAAVENGSSPACGS</sequence>
<feature type="region of interest" description="Disordered" evidence="1">
    <location>
        <begin position="1"/>
        <end position="42"/>
    </location>
</feature>
<dbReference type="PANTHER" id="PTHR38788">
    <property type="entry name" value="CLR5 DOMAIN-CONTAINING PROTEIN"/>
    <property type="match status" value="1"/>
</dbReference>
<keyword evidence="4" id="KW-1185">Reference proteome</keyword>
<name>A0ABR4A0M7_9LECA</name>
<accession>A0ABR4A0M7</accession>
<evidence type="ECO:0000256" key="1">
    <source>
        <dbReference type="SAM" id="MobiDB-lite"/>
    </source>
</evidence>
<reference evidence="3 4" key="1">
    <citation type="submission" date="2024-09" db="EMBL/GenBank/DDBJ databases">
        <title>Rethinking Asexuality: The Enigmatic Case of Functional Sexual Genes in Lepraria (Stereocaulaceae).</title>
        <authorList>
            <person name="Doellman M."/>
            <person name="Sun Y."/>
            <person name="Barcenas-Pena A."/>
            <person name="Lumbsch H.T."/>
            <person name="Grewe F."/>
        </authorList>
    </citation>
    <scope>NUCLEOTIDE SEQUENCE [LARGE SCALE GENOMIC DNA]</scope>
    <source>
        <strain evidence="3 4">Mercado 3170</strain>
    </source>
</reference>
<protein>
    <recommendedName>
        <fullName evidence="2">Clr5 domain-containing protein</fullName>
    </recommendedName>
</protein>
<gene>
    <name evidence="3" type="ORF">N7G274_007759</name>
</gene>
<dbReference type="InterPro" id="IPR025676">
    <property type="entry name" value="Clr5_dom"/>
</dbReference>
<dbReference type="Proteomes" id="UP001590950">
    <property type="component" value="Unassembled WGS sequence"/>
</dbReference>
<organism evidence="3 4">
    <name type="scientific">Stereocaulon virgatum</name>
    <dbReference type="NCBI Taxonomy" id="373712"/>
    <lineage>
        <taxon>Eukaryota</taxon>
        <taxon>Fungi</taxon>
        <taxon>Dikarya</taxon>
        <taxon>Ascomycota</taxon>
        <taxon>Pezizomycotina</taxon>
        <taxon>Lecanoromycetes</taxon>
        <taxon>OSLEUM clade</taxon>
        <taxon>Lecanoromycetidae</taxon>
        <taxon>Lecanorales</taxon>
        <taxon>Lecanorineae</taxon>
        <taxon>Stereocaulaceae</taxon>
        <taxon>Stereocaulon</taxon>
    </lineage>
</organism>
<feature type="domain" description="Clr5" evidence="2">
    <location>
        <begin position="44"/>
        <end position="96"/>
    </location>
</feature>
<proteinExistence type="predicted"/>
<comment type="caution">
    <text evidence="3">The sequence shown here is derived from an EMBL/GenBank/DDBJ whole genome shotgun (WGS) entry which is preliminary data.</text>
</comment>